<organism evidence="3 4">
    <name type="scientific">Lentzea pudingi</name>
    <dbReference type="NCBI Taxonomy" id="1789439"/>
    <lineage>
        <taxon>Bacteria</taxon>
        <taxon>Bacillati</taxon>
        <taxon>Actinomycetota</taxon>
        <taxon>Actinomycetes</taxon>
        <taxon>Pseudonocardiales</taxon>
        <taxon>Pseudonocardiaceae</taxon>
        <taxon>Lentzea</taxon>
    </lineage>
</organism>
<protein>
    <recommendedName>
        <fullName evidence="2">Nucleoside diphosphate kinase-like domain-containing protein</fullName>
    </recommendedName>
</protein>
<dbReference type="Gene3D" id="3.30.70.141">
    <property type="entry name" value="Nucleoside diphosphate kinase-like domain"/>
    <property type="match status" value="1"/>
</dbReference>
<dbReference type="InterPro" id="IPR034907">
    <property type="entry name" value="NDK-like_dom"/>
</dbReference>
<evidence type="ECO:0000259" key="2">
    <source>
        <dbReference type="SMART" id="SM00562"/>
    </source>
</evidence>
<keyword evidence="4" id="KW-1185">Reference proteome</keyword>
<dbReference type="InterPro" id="IPR036850">
    <property type="entry name" value="NDK-like_dom_sf"/>
</dbReference>
<feature type="domain" description="Nucleoside diphosphate kinase-like" evidence="2">
    <location>
        <begin position="46"/>
        <end position="193"/>
    </location>
</feature>
<comment type="caution">
    <text evidence="1">Lacks conserved residue(s) required for the propagation of feature annotation.</text>
</comment>
<dbReference type="Proteomes" id="UP000597656">
    <property type="component" value="Unassembled WGS sequence"/>
</dbReference>
<evidence type="ECO:0000313" key="4">
    <source>
        <dbReference type="Proteomes" id="UP000597656"/>
    </source>
</evidence>
<dbReference type="SMART" id="SM00562">
    <property type="entry name" value="NDK"/>
    <property type="match status" value="1"/>
</dbReference>
<sequence>MTVDVEAEVPVGFVERGGMIDVLGLADEIWESLGLRLGGRREQALREVVFVMVKPDAVASGKGDAVCSALQDAGARFLHVAPTFGAGERTFEELYKFNLTVRNEKNMVGAWWLNRRVYSMGPSIAALLHLPGGTGHDRLTALKGPSNPYRATPDQLRGRLGGTNLALNLVHSSDDPLSTAREFLLFSAHEELETALDRVLAPDGPAYLGRRQWLDCLDVIGRGSEDIDFVRVLTRIKLRLIATVSCGVCSSALGRQRGELHEVLRSSLDVRTAWQRHRALCAADLAALRACPDSAVHAPLAILLAGHREYSFDTAHRLWNALERLRFHTTEWERLVVDTTMYYAAHLPDVD</sequence>
<gene>
    <name evidence="3" type="ORF">GCM10011609_27890</name>
</gene>
<comment type="caution">
    <text evidence="3">The sequence shown here is derived from an EMBL/GenBank/DDBJ whole genome shotgun (WGS) entry which is preliminary data.</text>
</comment>
<dbReference type="PROSITE" id="PS51374">
    <property type="entry name" value="NDPK_LIKE"/>
    <property type="match status" value="1"/>
</dbReference>
<evidence type="ECO:0000256" key="1">
    <source>
        <dbReference type="PROSITE-ProRule" id="PRU00706"/>
    </source>
</evidence>
<dbReference type="SUPFAM" id="SSF54919">
    <property type="entry name" value="Nucleoside diphosphate kinase, NDK"/>
    <property type="match status" value="1"/>
</dbReference>
<reference evidence="4" key="1">
    <citation type="journal article" date="2019" name="Int. J. Syst. Evol. Microbiol.">
        <title>The Global Catalogue of Microorganisms (GCM) 10K type strain sequencing project: providing services to taxonomists for standard genome sequencing and annotation.</title>
        <authorList>
            <consortium name="The Broad Institute Genomics Platform"/>
            <consortium name="The Broad Institute Genome Sequencing Center for Infectious Disease"/>
            <person name="Wu L."/>
            <person name="Ma J."/>
        </authorList>
    </citation>
    <scope>NUCLEOTIDE SEQUENCE [LARGE SCALE GENOMIC DNA]</scope>
    <source>
        <strain evidence="4">CGMCC 4.7319</strain>
    </source>
</reference>
<evidence type="ECO:0000313" key="3">
    <source>
        <dbReference type="EMBL" id="GGM89431.1"/>
    </source>
</evidence>
<accession>A0ABQ2HVJ9</accession>
<comment type="similarity">
    <text evidence="1">Belongs to the NDK family.</text>
</comment>
<dbReference type="RefSeq" id="WP_189155092.1">
    <property type="nucleotide sequence ID" value="NZ_BMNC01000003.1"/>
</dbReference>
<dbReference type="EMBL" id="BMNC01000003">
    <property type="protein sequence ID" value="GGM89431.1"/>
    <property type="molecule type" value="Genomic_DNA"/>
</dbReference>
<dbReference type="Pfam" id="PF00334">
    <property type="entry name" value="NDK"/>
    <property type="match status" value="1"/>
</dbReference>
<proteinExistence type="inferred from homology"/>
<name>A0ABQ2HVJ9_9PSEU</name>